<protein>
    <submittedName>
        <fullName evidence="5">Biotin-dependent carboxyltransferase family protein</fullName>
    </submittedName>
</protein>
<gene>
    <name evidence="5" type="ORF">G3I67_03230</name>
</gene>
<comment type="caution">
    <text evidence="5">The sequence shown here is derived from an EMBL/GenBank/DDBJ whole genome shotgun (WGS) entry which is preliminary data.</text>
</comment>
<feature type="domain" description="Carboxyltransferase" evidence="4">
    <location>
        <begin position="24"/>
        <end position="312"/>
    </location>
</feature>
<keyword evidence="2" id="KW-0378">Hydrolase</keyword>
<dbReference type="GO" id="GO:0016787">
    <property type="term" value="F:hydrolase activity"/>
    <property type="evidence" value="ECO:0007669"/>
    <property type="project" value="UniProtKB-KW"/>
</dbReference>
<evidence type="ECO:0000259" key="4">
    <source>
        <dbReference type="SMART" id="SM00797"/>
    </source>
</evidence>
<reference evidence="5" key="1">
    <citation type="submission" date="2020-02" db="EMBL/GenBank/DDBJ databases">
        <authorList>
            <person name="Chen W.-M."/>
        </authorList>
    </citation>
    <scope>NUCLEOTIDE SEQUENCE</scope>
    <source>
        <strain evidence="5">NBD-18</strain>
    </source>
</reference>
<dbReference type="EMBL" id="JAAGRN010000002">
    <property type="protein sequence ID" value="NDY82237.1"/>
    <property type="molecule type" value="Genomic_DNA"/>
</dbReference>
<dbReference type="InterPro" id="IPR029000">
    <property type="entry name" value="Cyclophilin-like_dom_sf"/>
</dbReference>
<dbReference type="NCBIfam" id="TIGR00724">
    <property type="entry name" value="urea_amlyse_rel"/>
    <property type="match status" value="1"/>
</dbReference>
<dbReference type="RefSeq" id="WP_163651554.1">
    <property type="nucleotide sequence ID" value="NZ_JAAGRN010000002.1"/>
</dbReference>
<dbReference type="GO" id="GO:0005524">
    <property type="term" value="F:ATP binding"/>
    <property type="evidence" value="ECO:0007669"/>
    <property type="project" value="UniProtKB-KW"/>
</dbReference>
<dbReference type="PANTHER" id="PTHR43309">
    <property type="entry name" value="5-OXOPROLINASE SUBUNIT C"/>
    <property type="match status" value="1"/>
</dbReference>
<keyword evidence="5" id="KW-0808">Transferase</keyword>
<evidence type="ECO:0000313" key="5">
    <source>
        <dbReference type="EMBL" id="NDY82237.1"/>
    </source>
</evidence>
<dbReference type="SUPFAM" id="SSF50891">
    <property type="entry name" value="Cyclophilin-like"/>
    <property type="match status" value="1"/>
</dbReference>
<dbReference type="Gene3D" id="2.40.100.10">
    <property type="entry name" value="Cyclophilin-like"/>
    <property type="match status" value="1"/>
</dbReference>
<evidence type="ECO:0000256" key="2">
    <source>
        <dbReference type="ARBA" id="ARBA00022801"/>
    </source>
</evidence>
<dbReference type="AlphaFoldDB" id="A0A6B2QZQ0"/>
<dbReference type="InterPro" id="IPR052708">
    <property type="entry name" value="PxpC"/>
</dbReference>
<keyword evidence="3" id="KW-0067">ATP-binding</keyword>
<dbReference type="InterPro" id="IPR003778">
    <property type="entry name" value="CT_A_B"/>
</dbReference>
<dbReference type="GO" id="GO:0016740">
    <property type="term" value="F:transferase activity"/>
    <property type="evidence" value="ECO:0007669"/>
    <property type="project" value="UniProtKB-KW"/>
</dbReference>
<organism evidence="5">
    <name type="scientific">Sheuella amnicola</name>
    <dbReference type="NCBI Taxonomy" id="2707330"/>
    <lineage>
        <taxon>Bacteria</taxon>
        <taxon>Pseudomonadati</taxon>
        <taxon>Pseudomonadota</taxon>
        <taxon>Betaproteobacteria</taxon>
        <taxon>Burkholderiales</taxon>
        <taxon>Alcaligenaceae</taxon>
        <taxon>Sheuella</taxon>
    </lineage>
</organism>
<dbReference type="Pfam" id="PF02626">
    <property type="entry name" value="CT_A_B"/>
    <property type="match status" value="1"/>
</dbReference>
<sequence>MSIRVIKPGMQSSFQDLGRTGHQHLGMPVAGVMDARSHQLANILVGNDADMASLEITLTGPTLRFDEACCIALCGADLSATLNAEPLVMNRPLIVRPGDEIAFGARRSGTRSYLAVHGGFDIAPVLGSQSTFIRSGIGGFQGRALKRDDEIDLRRPLANKNLENLAMDLWDIRVYLPSPVAQTVRSSIRIITSAQWFDFTQASRDSFVNETFRISPESERMGYRLQGPHISLTTPRQMISEAATFGTIQVPAGGAPIILMADRQTTGGYPKIAYIASVDLPLLAQMGPGDTIRFEIISLEQAQELDRARARAFDDLKDTLAPIRSRLLAH</sequence>
<evidence type="ECO:0000256" key="3">
    <source>
        <dbReference type="ARBA" id="ARBA00022840"/>
    </source>
</evidence>
<proteinExistence type="predicted"/>
<evidence type="ECO:0000256" key="1">
    <source>
        <dbReference type="ARBA" id="ARBA00022741"/>
    </source>
</evidence>
<dbReference type="SMART" id="SM00797">
    <property type="entry name" value="AHS2"/>
    <property type="match status" value="1"/>
</dbReference>
<keyword evidence="1" id="KW-0547">Nucleotide-binding</keyword>
<dbReference type="PANTHER" id="PTHR43309:SF5">
    <property type="entry name" value="5-OXOPROLINASE SUBUNIT C"/>
    <property type="match status" value="1"/>
</dbReference>
<accession>A0A6B2QZQ0</accession>
<name>A0A6B2QZQ0_9BURK</name>